<sequence length="190" mass="19755">MELTRRDAAAALAAIGATGGVALGVRRATDERGGEGTEDGDADRSWDGEGTPGDEAVRTAMTAVARTVYPDAVSGVDAFVEAFLDGRLDGSTHGEGIRAAVAEVESAARSWYDAPVADLPPADRDALLRELGADVAEENPDGTTAERVRYYVVNELLLALYSSPTGGELVGIENPQGHPGGAESYQRGPR</sequence>
<protein>
    <submittedName>
        <fullName evidence="2">Gluconate 2-dehydrogenase subunit 3 family protein</fullName>
    </submittedName>
</protein>
<dbReference type="GeneID" id="64825953"/>
<organism evidence="2 3">
    <name type="scientific">Halorubrum ruber</name>
    <dbReference type="NCBI Taxonomy" id="2982524"/>
    <lineage>
        <taxon>Archaea</taxon>
        <taxon>Methanobacteriati</taxon>
        <taxon>Methanobacteriota</taxon>
        <taxon>Stenosarchaea group</taxon>
        <taxon>Halobacteria</taxon>
        <taxon>Halobacteriales</taxon>
        <taxon>Haloferacaceae</taxon>
        <taxon>Halorubrum</taxon>
    </lineage>
</organism>
<evidence type="ECO:0000313" key="3">
    <source>
        <dbReference type="Proteomes" id="UP000679341"/>
    </source>
</evidence>
<reference evidence="2 3" key="1">
    <citation type="submission" date="2021-03" db="EMBL/GenBank/DDBJ databases">
        <title>Halorubrum sodomense MBLA0099, Whole genome shotgun sequencing.</title>
        <authorList>
            <person name="Seo M.-J."/>
            <person name="Cho E.-S."/>
            <person name="Hwang C.Y."/>
        </authorList>
    </citation>
    <scope>NUCLEOTIDE SEQUENCE [LARGE SCALE GENOMIC DNA]</scope>
    <source>
        <strain evidence="2 3">MBLA0099</strain>
    </source>
</reference>
<accession>A0A8T8LLF3</accession>
<dbReference type="Pfam" id="PF13618">
    <property type="entry name" value="Gluconate_2-dh3"/>
    <property type="match status" value="1"/>
</dbReference>
<dbReference type="EMBL" id="CP073695">
    <property type="protein sequence ID" value="QUO47877.1"/>
    <property type="molecule type" value="Genomic_DNA"/>
</dbReference>
<feature type="region of interest" description="Disordered" evidence="1">
    <location>
        <begin position="26"/>
        <end position="53"/>
    </location>
</feature>
<dbReference type="KEGG" id="hss:J7656_00395"/>
<keyword evidence="3" id="KW-1185">Reference proteome</keyword>
<dbReference type="AlphaFoldDB" id="A0A8T8LLF3"/>
<name>A0A8T8LLF3_9EURY</name>
<evidence type="ECO:0000256" key="1">
    <source>
        <dbReference type="SAM" id="MobiDB-lite"/>
    </source>
</evidence>
<dbReference type="Proteomes" id="UP000679341">
    <property type="component" value="Chromosome"/>
</dbReference>
<evidence type="ECO:0000313" key="2">
    <source>
        <dbReference type="EMBL" id="QUO47877.1"/>
    </source>
</evidence>
<dbReference type="OrthoDB" id="198474at2157"/>
<feature type="region of interest" description="Disordered" evidence="1">
    <location>
        <begin position="168"/>
        <end position="190"/>
    </location>
</feature>
<dbReference type="InterPro" id="IPR027056">
    <property type="entry name" value="Gluconate_2DH_su3"/>
</dbReference>
<gene>
    <name evidence="2" type="ORF">J7656_00395</name>
</gene>
<proteinExistence type="predicted"/>
<dbReference type="RefSeq" id="WP_017341928.1">
    <property type="nucleotide sequence ID" value="NZ_CP073695.1"/>
</dbReference>